<keyword evidence="2" id="KW-1185">Reference proteome</keyword>
<comment type="caution">
    <text evidence="1">The sequence shown here is derived from an EMBL/GenBank/DDBJ whole genome shotgun (WGS) entry which is preliminary data.</text>
</comment>
<reference evidence="1 2" key="1">
    <citation type="submission" date="2022-12" db="EMBL/GenBank/DDBJ databases">
        <title>Chromosome-level genome of Tegillarca granosa.</title>
        <authorList>
            <person name="Kim J."/>
        </authorList>
    </citation>
    <scope>NUCLEOTIDE SEQUENCE [LARGE SCALE GENOMIC DNA]</scope>
    <source>
        <strain evidence="1">Teg-2019</strain>
        <tissue evidence="1">Adductor muscle</tissue>
    </source>
</reference>
<accession>A0ABQ9E8L6</accession>
<gene>
    <name evidence="1" type="ORF">KUTeg_022253</name>
</gene>
<dbReference type="EMBL" id="JARBDR010000919">
    <property type="protein sequence ID" value="KAJ8300734.1"/>
    <property type="molecule type" value="Genomic_DNA"/>
</dbReference>
<protein>
    <submittedName>
        <fullName evidence="1">Uncharacterized protein</fullName>
    </submittedName>
</protein>
<name>A0ABQ9E8L6_TEGGR</name>
<evidence type="ECO:0000313" key="2">
    <source>
        <dbReference type="Proteomes" id="UP001217089"/>
    </source>
</evidence>
<dbReference type="Proteomes" id="UP001217089">
    <property type="component" value="Unassembled WGS sequence"/>
</dbReference>
<sequence length="64" mass="7305">MSSTNSVWHLHQQLYIDSIQQKGRSLKLGGDARCCSRHTVKYGSYSLIDLERSKIVDIQLVQVN</sequence>
<organism evidence="1 2">
    <name type="scientific">Tegillarca granosa</name>
    <name type="common">Malaysian cockle</name>
    <name type="synonym">Anadara granosa</name>
    <dbReference type="NCBI Taxonomy" id="220873"/>
    <lineage>
        <taxon>Eukaryota</taxon>
        <taxon>Metazoa</taxon>
        <taxon>Spiralia</taxon>
        <taxon>Lophotrochozoa</taxon>
        <taxon>Mollusca</taxon>
        <taxon>Bivalvia</taxon>
        <taxon>Autobranchia</taxon>
        <taxon>Pteriomorphia</taxon>
        <taxon>Arcoida</taxon>
        <taxon>Arcoidea</taxon>
        <taxon>Arcidae</taxon>
        <taxon>Tegillarca</taxon>
    </lineage>
</organism>
<evidence type="ECO:0000313" key="1">
    <source>
        <dbReference type="EMBL" id="KAJ8300734.1"/>
    </source>
</evidence>
<proteinExistence type="predicted"/>